<name>X1B5H3_9ZZZZ</name>
<reference evidence="1" key="1">
    <citation type="journal article" date="2014" name="Front. Microbiol.">
        <title>High frequency of phylogenetically diverse reductive dehalogenase-homologous genes in deep subseafloor sedimentary metagenomes.</title>
        <authorList>
            <person name="Kawai M."/>
            <person name="Futagami T."/>
            <person name="Toyoda A."/>
            <person name="Takaki Y."/>
            <person name="Nishi S."/>
            <person name="Hori S."/>
            <person name="Arai W."/>
            <person name="Tsubouchi T."/>
            <person name="Morono Y."/>
            <person name="Uchiyama I."/>
            <person name="Ito T."/>
            <person name="Fujiyama A."/>
            <person name="Inagaki F."/>
            <person name="Takami H."/>
        </authorList>
    </citation>
    <scope>NUCLEOTIDE SEQUENCE</scope>
    <source>
        <strain evidence="1">Expedition CK06-06</strain>
    </source>
</reference>
<protein>
    <submittedName>
        <fullName evidence="1">Uncharacterized protein</fullName>
    </submittedName>
</protein>
<dbReference type="EMBL" id="BART01028534">
    <property type="protein sequence ID" value="GAG90949.1"/>
    <property type="molecule type" value="Genomic_DNA"/>
</dbReference>
<gene>
    <name evidence="1" type="ORF">S01H4_50281</name>
</gene>
<accession>X1B5H3</accession>
<dbReference type="AlphaFoldDB" id="X1B5H3"/>
<evidence type="ECO:0000313" key="1">
    <source>
        <dbReference type="EMBL" id="GAG90949.1"/>
    </source>
</evidence>
<sequence>MRQSNIYGAAFSLIGAGMRMGQSGYGGTGDPLLFDPPLVFESGVELNVYAVVGIANAPAWIANLADLAAILKVEKV</sequence>
<comment type="caution">
    <text evidence="1">The sequence shown here is derived from an EMBL/GenBank/DDBJ whole genome shotgun (WGS) entry which is preliminary data.</text>
</comment>
<proteinExistence type="predicted"/>
<organism evidence="1">
    <name type="scientific">marine sediment metagenome</name>
    <dbReference type="NCBI Taxonomy" id="412755"/>
    <lineage>
        <taxon>unclassified sequences</taxon>
        <taxon>metagenomes</taxon>
        <taxon>ecological metagenomes</taxon>
    </lineage>
</organism>